<dbReference type="RefSeq" id="WP_110831553.1">
    <property type="nucleotide sequence ID" value="NZ_QKLU01000004.1"/>
</dbReference>
<dbReference type="AlphaFoldDB" id="A0A318UE21"/>
<keyword evidence="2" id="KW-1185">Reference proteome</keyword>
<gene>
    <name evidence="1" type="ORF">B0O44_104504</name>
</gene>
<accession>A0A318UE21</accession>
<protein>
    <submittedName>
        <fullName evidence="1">Uncharacterized protein</fullName>
    </submittedName>
</protein>
<dbReference type="EMBL" id="QKLU01000004">
    <property type="protein sequence ID" value="PYF74333.1"/>
    <property type="molecule type" value="Genomic_DNA"/>
</dbReference>
<evidence type="ECO:0000313" key="1">
    <source>
        <dbReference type="EMBL" id="PYF74333.1"/>
    </source>
</evidence>
<sequence length="284" mass="32524">MKQILNLILLALILPSCHPAPPKEEQPTVLVSRAEFDLEKVNFQENVPRLYSKHLLDSNDLQIDTAKGNPAKQVSRYKISNVMTDALKIKVPQQDFGYLYKSPQLDSVAKFQNIRFGSLQILCQRDKKPVAFYAEAEFKEAKLRKKCLDDLQKKYGKPKYAFFLESGFDVCSYEWVLADRTIQVETSYSVGVRISTDGNSGSIKTYKLDMLIVHNPAKEALYNAHIYEFPDRILYDGKLRNLKELQLQKKSTFKDDFLLHSTNTELIKNVGGIYDIPSSESDQN</sequence>
<reference evidence="1 2" key="1">
    <citation type="submission" date="2018-06" db="EMBL/GenBank/DDBJ databases">
        <title>Genomic Encyclopedia of Archaeal and Bacterial Type Strains, Phase II (KMG-II): from individual species to whole genera.</title>
        <authorList>
            <person name="Goeker M."/>
        </authorList>
    </citation>
    <scope>NUCLEOTIDE SEQUENCE [LARGE SCALE GENOMIC DNA]</scope>
    <source>
        <strain evidence="1 2">DSM 27372</strain>
    </source>
</reference>
<dbReference type="OrthoDB" id="1420609at2"/>
<comment type="caution">
    <text evidence="1">The sequence shown here is derived from an EMBL/GenBank/DDBJ whole genome shotgun (WGS) entry which is preliminary data.</text>
</comment>
<proteinExistence type="predicted"/>
<organism evidence="1 2">
    <name type="scientific">Pedobacter nutrimenti</name>
    <dbReference type="NCBI Taxonomy" id="1241337"/>
    <lineage>
        <taxon>Bacteria</taxon>
        <taxon>Pseudomonadati</taxon>
        <taxon>Bacteroidota</taxon>
        <taxon>Sphingobacteriia</taxon>
        <taxon>Sphingobacteriales</taxon>
        <taxon>Sphingobacteriaceae</taxon>
        <taxon>Pedobacter</taxon>
    </lineage>
</organism>
<name>A0A318UE21_9SPHI</name>
<evidence type="ECO:0000313" key="2">
    <source>
        <dbReference type="Proteomes" id="UP000248198"/>
    </source>
</evidence>
<dbReference type="Proteomes" id="UP000248198">
    <property type="component" value="Unassembled WGS sequence"/>
</dbReference>